<dbReference type="SUPFAM" id="SSF56784">
    <property type="entry name" value="HAD-like"/>
    <property type="match status" value="1"/>
</dbReference>
<dbReference type="Proteomes" id="UP000051442">
    <property type="component" value="Unassembled WGS sequence"/>
</dbReference>
<dbReference type="InterPro" id="IPR023214">
    <property type="entry name" value="HAD_sf"/>
</dbReference>
<dbReference type="Gene3D" id="3.30.1240.10">
    <property type="match status" value="1"/>
</dbReference>
<protein>
    <submittedName>
        <fullName evidence="1">HAD superfamily hydrolase</fullName>
    </submittedName>
</protein>
<dbReference type="NCBIfam" id="TIGR00099">
    <property type="entry name" value="Cof-subfamily"/>
    <property type="match status" value="1"/>
</dbReference>
<gene>
    <name evidence="1" type="ORF">FD14_GL002793</name>
</gene>
<dbReference type="CDD" id="cd07516">
    <property type="entry name" value="HAD_Pase"/>
    <property type="match status" value="1"/>
</dbReference>
<dbReference type="PATRIC" id="fig|1423804.4.peg.3008"/>
<dbReference type="GO" id="GO:0016791">
    <property type="term" value="F:phosphatase activity"/>
    <property type="evidence" value="ECO:0007669"/>
    <property type="project" value="TreeGrafter"/>
</dbReference>
<reference evidence="1 2" key="1">
    <citation type="journal article" date="2015" name="Genome Announc.">
        <title>Expanding the biotechnology potential of lactobacilli through comparative genomics of 213 strains and associated genera.</title>
        <authorList>
            <person name="Sun Z."/>
            <person name="Harris H.M."/>
            <person name="McCann A."/>
            <person name="Guo C."/>
            <person name="Argimon S."/>
            <person name="Zhang W."/>
            <person name="Yang X."/>
            <person name="Jeffery I.B."/>
            <person name="Cooney J.C."/>
            <person name="Kagawa T.F."/>
            <person name="Liu W."/>
            <person name="Song Y."/>
            <person name="Salvetti E."/>
            <person name="Wrobel A."/>
            <person name="Rasinkangas P."/>
            <person name="Parkhill J."/>
            <person name="Rea M.C."/>
            <person name="O'Sullivan O."/>
            <person name="Ritari J."/>
            <person name="Douillard F.P."/>
            <person name="Paul Ross R."/>
            <person name="Yang R."/>
            <person name="Briner A.E."/>
            <person name="Felis G.E."/>
            <person name="de Vos W.M."/>
            <person name="Barrangou R."/>
            <person name="Klaenhammer T.R."/>
            <person name="Caufield P.W."/>
            <person name="Cui Y."/>
            <person name="Zhang H."/>
            <person name="O'Toole P.W."/>
        </authorList>
    </citation>
    <scope>NUCLEOTIDE SEQUENCE [LARGE SCALE GENOMIC DNA]</scope>
    <source>
        <strain evidence="1 2">DSM 23365</strain>
    </source>
</reference>
<dbReference type="STRING" id="1423804.FD14_GL002793"/>
<evidence type="ECO:0000313" key="2">
    <source>
        <dbReference type="Proteomes" id="UP000051442"/>
    </source>
</evidence>
<dbReference type="Pfam" id="PF08282">
    <property type="entry name" value="Hydrolase_3"/>
    <property type="match status" value="1"/>
</dbReference>
<dbReference type="InterPro" id="IPR036412">
    <property type="entry name" value="HAD-like_sf"/>
</dbReference>
<keyword evidence="1" id="KW-0378">Hydrolase</keyword>
<dbReference type="EMBL" id="AYZM01000177">
    <property type="protein sequence ID" value="KRN15985.1"/>
    <property type="molecule type" value="Genomic_DNA"/>
</dbReference>
<dbReference type="GO" id="GO:0005829">
    <property type="term" value="C:cytosol"/>
    <property type="evidence" value="ECO:0007669"/>
    <property type="project" value="TreeGrafter"/>
</dbReference>
<dbReference type="PANTHER" id="PTHR10000:SF23">
    <property type="entry name" value="5-AMINO-6-(5-PHOSPHO-D-RIBITYLAMINO)URACIL PHOSPHATASE YITU"/>
    <property type="match status" value="1"/>
</dbReference>
<dbReference type="InterPro" id="IPR006379">
    <property type="entry name" value="HAD-SF_hydro_IIB"/>
</dbReference>
<dbReference type="InterPro" id="IPR000150">
    <property type="entry name" value="Cof"/>
</dbReference>
<evidence type="ECO:0000313" key="1">
    <source>
        <dbReference type="EMBL" id="KRN15985.1"/>
    </source>
</evidence>
<dbReference type="GO" id="GO:0000287">
    <property type="term" value="F:magnesium ion binding"/>
    <property type="evidence" value="ECO:0007669"/>
    <property type="project" value="TreeGrafter"/>
</dbReference>
<name>A0A0R2EJ01_9LACO</name>
<dbReference type="PANTHER" id="PTHR10000">
    <property type="entry name" value="PHOSPHOSERINE PHOSPHATASE"/>
    <property type="match status" value="1"/>
</dbReference>
<proteinExistence type="predicted"/>
<dbReference type="Gene3D" id="3.40.50.1000">
    <property type="entry name" value="HAD superfamily/HAD-like"/>
    <property type="match status" value="1"/>
</dbReference>
<organism evidence="1 2">
    <name type="scientific">Secundilactobacillus similis DSM 23365 = JCM 2765</name>
    <dbReference type="NCBI Taxonomy" id="1423804"/>
    <lineage>
        <taxon>Bacteria</taxon>
        <taxon>Bacillati</taxon>
        <taxon>Bacillota</taxon>
        <taxon>Bacilli</taxon>
        <taxon>Lactobacillales</taxon>
        <taxon>Lactobacillaceae</taxon>
        <taxon>Secundilactobacillus</taxon>
    </lineage>
</organism>
<accession>A0A0R2EJ01</accession>
<sequence>MLQLTLIISLQEHAMTTQKLIALDLDGTTLNRAGALTPQTIKTLRATSQAGHLVVLTTGRPDAISVPFYDQIGLDAPMINFNGALVHKPHQHWQYEHQDTIQVPTALALREFKQDFDINLMVAEGKQLMVADHGFQNVPFFPDMPNPTTFLNEQGLTHAPISVTMFIKETTLMPLQRAIEARYPQLTPKTWGSWSGEHAALEVTAGETSKSRSLAYVAEQYHIDRDNIIAFGDDLNDLDMLAFAGTGVAMQNAKPEILAVADDVTKLDNDQDGVAAYLADHLAM</sequence>
<dbReference type="AlphaFoldDB" id="A0A0R2EJ01"/>
<dbReference type="NCBIfam" id="TIGR01484">
    <property type="entry name" value="HAD-SF-IIB"/>
    <property type="match status" value="1"/>
</dbReference>
<comment type="caution">
    <text evidence="1">The sequence shown here is derived from an EMBL/GenBank/DDBJ whole genome shotgun (WGS) entry which is preliminary data.</text>
</comment>
<keyword evidence="2" id="KW-1185">Reference proteome</keyword>